<organism evidence="3 4">
    <name type="scientific">Polaribacter batillariae</name>
    <dbReference type="NCBI Taxonomy" id="2808900"/>
    <lineage>
        <taxon>Bacteria</taxon>
        <taxon>Pseudomonadati</taxon>
        <taxon>Bacteroidota</taxon>
        <taxon>Flavobacteriia</taxon>
        <taxon>Flavobacteriales</taxon>
        <taxon>Flavobacteriaceae</taxon>
    </lineage>
</organism>
<sequence>MLFSNVTHKSLNRELLFYLIIIFLASNISLFAQAKPSFNLSQGPTLLANGAPDESVGAKYIYQNVAVSADGLIVDAILTIVAKVNVQEFNAGSFTVDTVIGLDDRFEPTINTGLGVGYVEWQIEFVLDNTVVTATDEGIRARLESFTMEAIDVDGFEFFDAVVTGSYTLEGGSPPTDLSVFQVGDFTRFQSDADFAAGIDTNDTEFIVRINFTNISIIKFRNGSSNDSNNRQNSVSFLGEITFNSENTVVVNQPPVVIDNLGNQINSNSSFSKDVLVGSSDPDGNLDISKVRLTDPNDPSNQGKVNSPLIIPSVGTYLVSSSGIVSFIPLDEFTGDASVLFSVEDDLGVSSDQKNLEITVVDRCNAAVSGNIDSDGDNVSDICDLDDDNDGILDSDELVCEDTTPVNNEILVASSGGRIYTTNTLTGGSTLLTTSPFTGGLINALAANPDNDLLYYGVGTNIYFYNLLTDTHALLADLSTFPEFSGGSLESGGASYLDGVYYIGSEQTGDLSDVFAVQLSTDGKSVLNVEDLNVYDAALADGFDFQNDPPGGAGANGFGDITALYEGADIIIYGSTAHNNPTRPSAFWSFNTTTKDWQLITTTHSWPGGQTAADSNGNLYVNQGQSIVQIDKTNGNIIGGLVTVGVFITDFTGPAIETQCNPRQDTDGDGIPDYLDSDSDGDGCSDADEAYYGSINNADADNNGFYGSGAPTVDAQGRVVGASYNVTNTFHLNGNINTCDDADMDGIPDFVDVDDDNDGILDTEEDSCSTATAGSIDWDQDFSTIFTGERSNFQNDLPATSATLDGTTLTVSYTDPVGGLENIEVTDGFGFGQRVLQIRNANNTPGGVITTFEFSNPVNDLTFSIQDIDSDANIGDGFDDLVEIKAYRLNGSIVQITASNYGGTLGNHIKFNGNNKFQGVGREGNAINGDTGGVLNLTFPELIAKVEITFSNLVSLPNNNQRIGITDLSYDEVCDVDVDNDGIPNRLDTDSDNDGCPDAIEGAGNFQTSNLANPGTDDSLGDSVETNASSPNYGVPIISGASTQQATTAAVLDDTNKDACLVDLNLIKTIDKPIKKVGDNIVFTITLKNEGDADATNVMVKDILPAGLTYDASTSVVPTNTTYTQATGIWDLSLLTIKKGETKILQIGATVTTAGTIITNKTEVFSATEDDKDSTKNNNN</sequence>
<dbReference type="InterPro" id="IPR051172">
    <property type="entry name" value="Chlamydia_OmcB"/>
</dbReference>
<dbReference type="InterPro" id="IPR011043">
    <property type="entry name" value="Gal_Oxase/kelch_b-propeller"/>
</dbReference>
<accession>A0ABX7SZG9</accession>
<dbReference type="EMBL" id="CP071795">
    <property type="protein sequence ID" value="QTD39094.1"/>
    <property type="molecule type" value="Genomic_DNA"/>
</dbReference>
<feature type="domain" description="DUF11" evidence="2">
    <location>
        <begin position="1063"/>
        <end position="1178"/>
    </location>
</feature>
<dbReference type="Pfam" id="PF01345">
    <property type="entry name" value="DUF11"/>
    <property type="match status" value="1"/>
</dbReference>
<protein>
    <submittedName>
        <fullName evidence="3">DUF11 domain-containing protein</fullName>
    </submittedName>
</protein>
<dbReference type="SUPFAM" id="SSF103647">
    <property type="entry name" value="TSP type-3 repeat"/>
    <property type="match status" value="1"/>
</dbReference>
<feature type="region of interest" description="Disordered" evidence="1">
    <location>
        <begin position="287"/>
        <end position="306"/>
    </location>
</feature>
<proteinExistence type="predicted"/>
<dbReference type="NCBIfam" id="TIGR01451">
    <property type="entry name" value="B_ant_repeat"/>
    <property type="match status" value="1"/>
</dbReference>
<dbReference type="InterPro" id="IPR001434">
    <property type="entry name" value="OmcB-like_DUF11"/>
</dbReference>
<dbReference type="SUPFAM" id="SSF50965">
    <property type="entry name" value="Galactose oxidase, central domain"/>
    <property type="match status" value="1"/>
</dbReference>
<name>A0ABX7SZG9_9FLAO</name>
<evidence type="ECO:0000313" key="3">
    <source>
        <dbReference type="EMBL" id="QTD39094.1"/>
    </source>
</evidence>
<gene>
    <name evidence="3" type="ORF">JL193_07570</name>
</gene>
<dbReference type="Proteomes" id="UP000663935">
    <property type="component" value="Chromosome"/>
</dbReference>
<dbReference type="InterPro" id="IPR047589">
    <property type="entry name" value="DUF11_rpt"/>
</dbReference>
<reference evidence="3 4" key="1">
    <citation type="submission" date="2021-03" db="EMBL/GenBank/DDBJ databases">
        <title>Complete genome of Polaribacter_sp.G4M1.</title>
        <authorList>
            <person name="Jeong S.W."/>
            <person name="Bae J.W."/>
        </authorList>
    </citation>
    <scope>NUCLEOTIDE SEQUENCE [LARGE SCALE GENOMIC DNA]</scope>
    <source>
        <strain evidence="3 4">G4M1</strain>
    </source>
</reference>
<dbReference type="RefSeq" id="WP_207973204.1">
    <property type="nucleotide sequence ID" value="NZ_CP071795.1"/>
</dbReference>
<dbReference type="PANTHER" id="PTHR34819">
    <property type="entry name" value="LARGE CYSTEINE-RICH PERIPLASMIC PROTEIN OMCB"/>
    <property type="match status" value="1"/>
</dbReference>
<evidence type="ECO:0000259" key="2">
    <source>
        <dbReference type="Pfam" id="PF01345"/>
    </source>
</evidence>
<keyword evidence="4" id="KW-1185">Reference proteome</keyword>
<evidence type="ECO:0000313" key="4">
    <source>
        <dbReference type="Proteomes" id="UP000663935"/>
    </source>
</evidence>
<dbReference type="PANTHER" id="PTHR34819:SF3">
    <property type="entry name" value="CELL SURFACE PROTEIN"/>
    <property type="match status" value="1"/>
</dbReference>
<evidence type="ECO:0000256" key="1">
    <source>
        <dbReference type="SAM" id="MobiDB-lite"/>
    </source>
</evidence>
<dbReference type="InterPro" id="IPR028974">
    <property type="entry name" value="TSP_type-3_rpt"/>
</dbReference>